<dbReference type="AlphaFoldDB" id="A0A2H3CWX5"/>
<protein>
    <submittedName>
        <fullName evidence="2">Uncharacterized protein</fullName>
    </submittedName>
</protein>
<evidence type="ECO:0000256" key="1">
    <source>
        <dbReference type="SAM" id="MobiDB-lite"/>
    </source>
</evidence>
<keyword evidence="3" id="KW-1185">Reference proteome</keyword>
<feature type="region of interest" description="Disordered" evidence="1">
    <location>
        <begin position="1"/>
        <end position="26"/>
    </location>
</feature>
<proteinExistence type="predicted"/>
<feature type="compositionally biased region" description="Basic and acidic residues" evidence="1">
    <location>
        <begin position="7"/>
        <end position="17"/>
    </location>
</feature>
<gene>
    <name evidence="2" type="ORF">ARMGADRAFT_1038256</name>
</gene>
<dbReference type="Proteomes" id="UP000217790">
    <property type="component" value="Unassembled WGS sequence"/>
</dbReference>
<name>A0A2H3CWX5_ARMGA</name>
<dbReference type="InParanoid" id="A0A2H3CWX5"/>
<reference evidence="3" key="1">
    <citation type="journal article" date="2017" name="Nat. Ecol. Evol.">
        <title>Genome expansion and lineage-specific genetic innovations in the forest pathogenic fungi Armillaria.</title>
        <authorList>
            <person name="Sipos G."/>
            <person name="Prasanna A.N."/>
            <person name="Walter M.C."/>
            <person name="O'Connor E."/>
            <person name="Balint B."/>
            <person name="Krizsan K."/>
            <person name="Kiss B."/>
            <person name="Hess J."/>
            <person name="Varga T."/>
            <person name="Slot J."/>
            <person name="Riley R."/>
            <person name="Boka B."/>
            <person name="Rigling D."/>
            <person name="Barry K."/>
            <person name="Lee J."/>
            <person name="Mihaltcheva S."/>
            <person name="LaButti K."/>
            <person name="Lipzen A."/>
            <person name="Waldron R."/>
            <person name="Moloney N.M."/>
            <person name="Sperisen C."/>
            <person name="Kredics L."/>
            <person name="Vagvoelgyi C."/>
            <person name="Patrignani A."/>
            <person name="Fitzpatrick D."/>
            <person name="Nagy I."/>
            <person name="Doyle S."/>
            <person name="Anderson J.B."/>
            <person name="Grigoriev I.V."/>
            <person name="Gueldener U."/>
            <person name="Muensterkoetter M."/>
            <person name="Nagy L.G."/>
        </authorList>
    </citation>
    <scope>NUCLEOTIDE SEQUENCE [LARGE SCALE GENOMIC DNA]</scope>
    <source>
        <strain evidence="3">Ar21-2</strain>
    </source>
</reference>
<dbReference type="EMBL" id="KZ293711">
    <property type="protein sequence ID" value="PBK82968.1"/>
    <property type="molecule type" value="Genomic_DNA"/>
</dbReference>
<accession>A0A2H3CWX5</accession>
<organism evidence="2 3">
    <name type="scientific">Armillaria gallica</name>
    <name type="common">Bulbous honey fungus</name>
    <name type="synonym">Armillaria bulbosa</name>
    <dbReference type="NCBI Taxonomy" id="47427"/>
    <lineage>
        <taxon>Eukaryota</taxon>
        <taxon>Fungi</taxon>
        <taxon>Dikarya</taxon>
        <taxon>Basidiomycota</taxon>
        <taxon>Agaricomycotina</taxon>
        <taxon>Agaricomycetes</taxon>
        <taxon>Agaricomycetidae</taxon>
        <taxon>Agaricales</taxon>
        <taxon>Marasmiineae</taxon>
        <taxon>Physalacriaceae</taxon>
        <taxon>Armillaria</taxon>
    </lineage>
</organism>
<sequence>MFFVKNELQDKVSDRPVNHPNKGSTAKIPSRPLLPGHYFKRPECFIGPGSSDPAYRYRVRRWITASLSTPLHMTPVNKTVFLGTSVTLVGESRKSNALIESTGVVVFYRLIVTTLLDTFKAFSRSFTDTEIVEQGEILW</sequence>
<evidence type="ECO:0000313" key="3">
    <source>
        <dbReference type="Proteomes" id="UP000217790"/>
    </source>
</evidence>
<evidence type="ECO:0000313" key="2">
    <source>
        <dbReference type="EMBL" id="PBK82968.1"/>
    </source>
</evidence>